<evidence type="ECO:0000313" key="2">
    <source>
        <dbReference type="Proteomes" id="UP000193307"/>
    </source>
</evidence>
<keyword evidence="2" id="KW-1185">Reference proteome</keyword>
<gene>
    <name evidence="1" type="ORF">PAM7971_02833</name>
</gene>
<accession>A0A1Y5T630</accession>
<dbReference type="RefSeq" id="WP_085849937.1">
    <property type="nucleotide sequence ID" value="NZ_FNZV01000009.1"/>
</dbReference>
<dbReference type="EMBL" id="FWFW01000009">
    <property type="protein sequence ID" value="SLN54757.1"/>
    <property type="molecule type" value="Genomic_DNA"/>
</dbReference>
<protein>
    <recommendedName>
        <fullName evidence="3">DUF927 domain-containing protein</fullName>
    </recommendedName>
</protein>
<sequence>MKHSDKFLDAEKVTVDQETLDLAQQNMDEAVNAEADAAMKMRDAWISARAKDMPDVPEAVAIETLERAIDDQVLSGAFVLSLRCPKTGSLRHHSVSEVLTNTGAFDGWDALDPIDINSSEAKVSGKLRLKGKAPHLDSFSSGACRYRLQKDIDAHEAKRVAVEVSRCDPASTVDRCVEALAGAGKFYMSGQTVLTISNGASRPLSVSRLDYELSRIVAPYAAVETKGFETQKSVQLSPRSLNQIHELLIDHLPKLSAVVYHPVLRPDGTLIKSAGYDAATGVYVNNGVSRFPKIETEFDPERIEELVKTCLKPFREYRFADHRKGRTAMLAAVLTAVLRPAMETAPMIAVTSPEIGVGKSFIAQALGIIATGDLPKMKSVERSNSSEMRKLLFADLLEQNPVMVYDNMDGAFRNEVLTSFITTPVWSDRVLGESRTGGSIRNTALLVTNGVNMSFPRGMSRRYLLIDLRPPCDNHITADFGFTPHGEAKLHRPDIIAAALGIAVAARPETHYGRTLGSFETWTRLVRDPILHLMREVPDIHLCDPLDLFVEAMSNAVDDEIYRTFLEKLFKHVGGEEFEADQARTVIAEKVDIKDLVFEISTSEPTLSNRSVAAILGKLRGLNLNGVRLTSKKRAGRNLWKIEGLE</sequence>
<evidence type="ECO:0008006" key="3">
    <source>
        <dbReference type="Google" id="ProtNLM"/>
    </source>
</evidence>
<dbReference type="Proteomes" id="UP000193307">
    <property type="component" value="Unassembled WGS sequence"/>
</dbReference>
<reference evidence="1 2" key="1">
    <citation type="submission" date="2017-03" db="EMBL/GenBank/DDBJ databases">
        <authorList>
            <person name="Afonso C.L."/>
            <person name="Miller P.J."/>
            <person name="Scott M.A."/>
            <person name="Spackman E."/>
            <person name="Goraichik I."/>
            <person name="Dimitrov K.M."/>
            <person name="Suarez D.L."/>
            <person name="Swayne D.E."/>
        </authorList>
    </citation>
    <scope>NUCLEOTIDE SEQUENCE [LARGE SCALE GENOMIC DNA]</scope>
    <source>
        <strain evidence="1 2">CECT 7971</strain>
    </source>
</reference>
<organism evidence="1 2">
    <name type="scientific">Pacificibacter marinus</name>
    <dbReference type="NCBI Taxonomy" id="658057"/>
    <lineage>
        <taxon>Bacteria</taxon>
        <taxon>Pseudomonadati</taxon>
        <taxon>Pseudomonadota</taxon>
        <taxon>Alphaproteobacteria</taxon>
        <taxon>Rhodobacterales</taxon>
        <taxon>Roseobacteraceae</taxon>
        <taxon>Pacificibacter</taxon>
    </lineage>
</organism>
<evidence type="ECO:0000313" key="1">
    <source>
        <dbReference type="EMBL" id="SLN54757.1"/>
    </source>
</evidence>
<proteinExistence type="predicted"/>
<dbReference type="OrthoDB" id="9763644at2"/>
<dbReference type="AlphaFoldDB" id="A0A1Y5T630"/>
<name>A0A1Y5T630_9RHOB</name>
<dbReference type="STRING" id="658057.SAMN04488032_109142"/>